<dbReference type="PROSITE" id="PS51186">
    <property type="entry name" value="GNAT"/>
    <property type="match status" value="1"/>
</dbReference>
<dbReference type="SUPFAM" id="SSF55729">
    <property type="entry name" value="Acyl-CoA N-acyltransferases (Nat)"/>
    <property type="match status" value="1"/>
</dbReference>
<keyword evidence="1 4" id="KW-0808">Transferase</keyword>
<sequence>MELIYKSTVPNKEEFYFLYETTGWNLNNAYSKEDLFTAITNSWYLISVYKKETLIGFGRIISDGVYQTFIVDMIVHPSYQGKGIGSKIMSLLIEKCTSSGIKWIQLSCAKGKKDFYKRFDYKERSPDAPGMQKFIR</sequence>
<accession>A0A1M7IZ78</accession>
<dbReference type="RefSeq" id="WP_244535099.1">
    <property type="nucleotide sequence ID" value="NZ_FRCZ01000001.1"/>
</dbReference>
<evidence type="ECO:0000256" key="1">
    <source>
        <dbReference type="ARBA" id="ARBA00022679"/>
    </source>
</evidence>
<evidence type="ECO:0000259" key="3">
    <source>
        <dbReference type="PROSITE" id="PS51186"/>
    </source>
</evidence>
<dbReference type="Pfam" id="PF00583">
    <property type="entry name" value="Acetyltransf_1"/>
    <property type="match status" value="1"/>
</dbReference>
<gene>
    <name evidence="4" type="ORF">SAMN05216179_0200</name>
</gene>
<dbReference type="PANTHER" id="PTHR43626">
    <property type="entry name" value="ACYL-COA N-ACYLTRANSFERASE"/>
    <property type="match status" value="1"/>
</dbReference>
<dbReference type="CDD" id="cd04301">
    <property type="entry name" value="NAT_SF"/>
    <property type="match status" value="1"/>
</dbReference>
<dbReference type="AlphaFoldDB" id="A0A1M7IZ78"/>
<dbReference type="InterPro" id="IPR045039">
    <property type="entry name" value="NSI-like"/>
</dbReference>
<name>A0A1M7IZ78_9BACI</name>
<dbReference type="InterPro" id="IPR000182">
    <property type="entry name" value="GNAT_dom"/>
</dbReference>
<dbReference type="Proteomes" id="UP000184184">
    <property type="component" value="Unassembled WGS sequence"/>
</dbReference>
<keyword evidence="2" id="KW-0012">Acyltransferase</keyword>
<dbReference type="STRING" id="1027249.SAMN05216179_0200"/>
<dbReference type="PANTHER" id="PTHR43626:SF4">
    <property type="entry name" value="GCN5-RELATED N-ACETYLTRANSFERASE 2, CHLOROPLASTIC"/>
    <property type="match status" value="1"/>
</dbReference>
<evidence type="ECO:0000313" key="5">
    <source>
        <dbReference type="Proteomes" id="UP000184184"/>
    </source>
</evidence>
<evidence type="ECO:0000256" key="2">
    <source>
        <dbReference type="ARBA" id="ARBA00023315"/>
    </source>
</evidence>
<keyword evidence="5" id="KW-1185">Reference proteome</keyword>
<dbReference type="GO" id="GO:0005737">
    <property type="term" value="C:cytoplasm"/>
    <property type="evidence" value="ECO:0007669"/>
    <property type="project" value="TreeGrafter"/>
</dbReference>
<reference evidence="4 5" key="1">
    <citation type="submission" date="2016-11" db="EMBL/GenBank/DDBJ databases">
        <authorList>
            <person name="Jaros S."/>
            <person name="Januszkiewicz K."/>
            <person name="Wedrychowicz H."/>
        </authorList>
    </citation>
    <scope>NUCLEOTIDE SEQUENCE [LARGE SCALE GENOMIC DNA]</scope>
    <source>
        <strain evidence="4 5">CGMCC 1.10681</strain>
    </source>
</reference>
<protein>
    <submittedName>
        <fullName evidence="4">Acetyltransferase (GNAT) family protein</fullName>
    </submittedName>
</protein>
<dbReference type="InterPro" id="IPR016181">
    <property type="entry name" value="Acyl_CoA_acyltransferase"/>
</dbReference>
<feature type="domain" description="N-acetyltransferase" evidence="3">
    <location>
        <begin position="2"/>
        <end position="136"/>
    </location>
</feature>
<dbReference type="GO" id="GO:0008080">
    <property type="term" value="F:N-acetyltransferase activity"/>
    <property type="evidence" value="ECO:0007669"/>
    <property type="project" value="InterPro"/>
</dbReference>
<evidence type="ECO:0000313" key="4">
    <source>
        <dbReference type="EMBL" id="SHM46018.1"/>
    </source>
</evidence>
<organism evidence="4 5">
    <name type="scientific">Gracilibacillus kekensis</name>
    <dbReference type="NCBI Taxonomy" id="1027249"/>
    <lineage>
        <taxon>Bacteria</taxon>
        <taxon>Bacillati</taxon>
        <taxon>Bacillota</taxon>
        <taxon>Bacilli</taxon>
        <taxon>Bacillales</taxon>
        <taxon>Bacillaceae</taxon>
        <taxon>Gracilibacillus</taxon>
    </lineage>
</organism>
<dbReference type="EMBL" id="FRCZ01000001">
    <property type="protein sequence ID" value="SHM46018.1"/>
    <property type="molecule type" value="Genomic_DNA"/>
</dbReference>
<proteinExistence type="predicted"/>
<dbReference type="Gene3D" id="3.40.630.30">
    <property type="match status" value="1"/>
</dbReference>